<feature type="domain" description="Dual-specificity RNA methyltransferase RlmN N-terminal" evidence="1">
    <location>
        <begin position="11"/>
        <end position="45"/>
    </location>
</feature>
<reference evidence="2" key="1">
    <citation type="submission" date="2018-05" db="EMBL/GenBank/DDBJ databases">
        <authorList>
            <person name="Lanie J.A."/>
            <person name="Ng W.-L."/>
            <person name="Kazmierczak K.M."/>
            <person name="Andrzejewski T.M."/>
            <person name="Davidsen T.M."/>
            <person name="Wayne K.J."/>
            <person name="Tettelin H."/>
            <person name="Glass J.I."/>
            <person name="Rusch D."/>
            <person name="Podicherti R."/>
            <person name="Tsui H.-C.T."/>
            <person name="Winkler M.E."/>
        </authorList>
    </citation>
    <scope>NUCLEOTIDE SEQUENCE</scope>
</reference>
<organism evidence="2">
    <name type="scientific">marine metagenome</name>
    <dbReference type="NCBI Taxonomy" id="408172"/>
    <lineage>
        <taxon>unclassified sequences</taxon>
        <taxon>metagenomes</taxon>
        <taxon>ecological metagenomes</taxon>
    </lineage>
</organism>
<dbReference type="Gene3D" id="1.10.150.530">
    <property type="match status" value="1"/>
</dbReference>
<sequence>MYYVQNKEKVSLVGQSSKELQSLSERLGEKAFRGKQLFDWIYRKNI</sequence>
<accession>A0A382AX28</accession>
<evidence type="ECO:0000313" key="2">
    <source>
        <dbReference type="EMBL" id="SVB05998.1"/>
    </source>
</evidence>
<protein>
    <recommendedName>
        <fullName evidence="1">Dual-specificity RNA methyltransferase RlmN N-terminal domain-containing protein</fullName>
    </recommendedName>
</protein>
<dbReference type="AlphaFoldDB" id="A0A382AX28"/>
<dbReference type="Pfam" id="PF21016">
    <property type="entry name" value="RlmN_N"/>
    <property type="match status" value="1"/>
</dbReference>
<dbReference type="InterPro" id="IPR048641">
    <property type="entry name" value="RlmN_N"/>
</dbReference>
<feature type="non-terminal residue" evidence="2">
    <location>
        <position position="46"/>
    </location>
</feature>
<name>A0A382AX28_9ZZZZ</name>
<proteinExistence type="predicted"/>
<gene>
    <name evidence="2" type="ORF">METZ01_LOCUS158852</name>
</gene>
<evidence type="ECO:0000259" key="1">
    <source>
        <dbReference type="Pfam" id="PF21016"/>
    </source>
</evidence>
<dbReference type="EMBL" id="UINC01027181">
    <property type="protein sequence ID" value="SVB05998.1"/>
    <property type="molecule type" value="Genomic_DNA"/>
</dbReference>